<dbReference type="SUPFAM" id="SSF54373">
    <property type="entry name" value="FAD-linked reductases, C-terminal domain"/>
    <property type="match status" value="1"/>
</dbReference>
<organism evidence="13 14">
    <name type="scientific">Kockovaella imperatae</name>
    <dbReference type="NCBI Taxonomy" id="4999"/>
    <lineage>
        <taxon>Eukaryota</taxon>
        <taxon>Fungi</taxon>
        <taxon>Dikarya</taxon>
        <taxon>Basidiomycota</taxon>
        <taxon>Agaricomycotina</taxon>
        <taxon>Tremellomycetes</taxon>
        <taxon>Tremellales</taxon>
        <taxon>Cuniculitremaceae</taxon>
        <taxon>Kockovaella</taxon>
    </lineage>
</organism>
<dbReference type="OrthoDB" id="438553at2759"/>
<accession>A0A1Y1UR41</accession>
<dbReference type="InterPro" id="IPR002937">
    <property type="entry name" value="Amino_oxidase"/>
</dbReference>
<dbReference type="Proteomes" id="UP000193218">
    <property type="component" value="Unassembled WGS sequence"/>
</dbReference>
<dbReference type="InterPro" id="IPR050464">
    <property type="entry name" value="Zeta_carotene_desat/Oxidored"/>
</dbReference>
<keyword evidence="8 11" id="KW-0350">Heme biosynthesis</keyword>
<reference evidence="13 14" key="1">
    <citation type="submission" date="2017-03" db="EMBL/GenBank/DDBJ databases">
        <title>Widespread Adenine N6-methylation of Active Genes in Fungi.</title>
        <authorList>
            <consortium name="DOE Joint Genome Institute"/>
            <person name="Mondo S.J."/>
            <person name="Dannebaum R.O."/>
            <person name="Kuo R.C."/>
            <person name="Louie K.B."/>
            <person name="Bewick A.J."/>
            <person name="Labutti K."/>
            <person name="Haridas S."/>
            <person name="Kuo A."/>
            <person name="Salamov A."/>
            <person name="Ahrendt S.R."/>
            <person name="Lau R."/>
            <person name="Bowen B.P."/>
            <person name="Lipzen A."/>
            <person name="Sullivan W."/>
            <person name="Andreopoulos W.B."/>
            <person name="Clum A."/>
            <person name="Lindquist E."/>
            <person name="Daum C."/>
            <person name="Northen T.R."/>
            <person name="Ramamoorthy G."/>
            <person name="Schmitz R.J."/>
            <person name="Gryganskyi A."/>
            <person name="Culley D."/>
            <person name="Magnuson J."/>
            <person name="James T.Y."/>
            <person name="O'Malley M.A."/>
            <person name="Stajich J.E."/>
            <person name="Spatafora J.W."/>
            <person name="Visel A."/>
            <person name="Grigoriev I.V."/>
        </authorList>
    </citation>
    <scope>NUCLEOTIDE SEQUENCE [LARGE SCALE GENOMIC DNA]</scope>
    <source>
        <strain evidence="13 14">NRRL Y-17943</strain>
    </source>
</reference>
<evidence type="ECO:0000256" key="7">
    <source>
        <dbReference type="ARBA" id="ARBA00023002"/>
    </source>
</evidence>
<proteinExistence type="inferred from homology"/>
<dbReference type="SUPFAM" id="SSF51905">
    <property type="entry name" value="FAD/NAD(P)-binding domain"/>
    <property type="match status" value="1"/>
</dbReference>
<keyword evidence="7 11" id="KW-0560">Oxidoreductase</keyword>
<evidence type="ECO:0000256" key="11">
    <source>
        <dbReference type="RuleBase" id="RU367069"/>
    </source>
</evidence>
<evidence type="ECO:0000256" key="2">
    <source>
        <dbReference type="ARBA" id="ARBA00005073"/>
    </source>
</evidence>
<keyword evidence="6 11" id="KW-0274">FAD</keyword>
<dbReference type="GO" id="GO:0005743">
    <property type="term" value="C:mitochondrial inner membrane"/>
    <property type="evidence" value="ECO:0007669"/>
    <property type="project" value="UniProtKB-SubCell"/>
</dbReference>
<comment type="catalytic activity">
    <reaction evidence="10 11">
        <text>protoporphyrinogen IX + 3 O2 = protoporphyrin IX + 3 H2O2</text>
        <dbReference type="Rhea" id="RHEA:25576"/>
        <dbReference type="ChEBI" id="CHEBI:15379"/>
        <dbReference type="ChEBI" id="CHEBI:16240"/>
        <dbReference type="ChEBI" id="CHEBI:57306"/>
        <dbReference type="ChEBI" id="CHEBI:57307"/>
        <dbReference type="EC" id="1.3.3.4"/>
    </reaction>
</comment>
<dbReference type="Pfam" id="PF01593">
    <property type="entry name" value="Amino_oxidase"/>
    <property type="match status" value="1"/>
</dbReference>
<protein>
    <recommendedName>
        <fullName evidence="4 11">Protoporphyrinogen oxidase</fullName>
        <ecNumber evidence="4 11">1.3.3.4</ecNumber>
    </recommendedName>
</protein>
<keyword evidence="9 11" id="KW-0627">Porphyrin biosynthesis</keyword>
<evidence type="ECO:0000256" key="6">
    <source>
        <dbReference type="ARBA" id="ARBA00022827"/>
    </source>
</evidence>
<evidence type="ECO:0000256" key="5">
    <source>
        <dbReference type="ARBA" id="ARBA00022630"/>
    </source>
</evidence>
<dbReference type="GO" id="GO:0004729">
    <property type="term" value="F:oxygen-dependent protoporphyrinogen oxidase activity"/>
    <property type="evidence" value="ECO:0007669"/>
    <property type="project" value="UniProtKB-UniRule"/>
</dbReference>
<dbReference type="EMBL" id="NBSH01000001">
    <property type="protein sequence ID" value="ORX40449.1"/>
    <property type="molecule type" value="Genomic_DNA"/>
</dbReference>
<dbReference type="NCBIfam" id="TIGR00562">
    <property type="entry name" value="proto_IX_ox"/>
    <property type="match status" value="1"/>
</dbReference>
<dbReference type="GO" id="GO:0006782">
    <property type="term" value="P:protoporphyrinogen IX biosynthetic process"/>
    <property type="evidence" value="ECO:0007669"/>
    <property type="project" value="UniProtKB-UniRule"/>
</dbReference>
<comment type="subcellular location">
    <subcellularLocation>
        <location evidence="11">Mitochondrion inner membrane</location>
    </subcellularLocation>
</comment>
<keyword evidence="14" id="KW-1185">Reference proteome</keyword>
<evidence type="ECO:0000256" key="3">
    <source>
        <dbReference type="ARBA" id="ARBA00010551"/>
    </source>
</evidence>
<evidence type="ECO:0000313" key="14">
    <source>
        <dbReference type="Proteomes" id="UP000193218"/>
    </source>
</evidence>
<dbReference type="EC" id="1.3.3.4" evidence="4 11"/>
<dbReference type="AlphaFoldDB" id="A0A1Y1UR41"/>
<comment type="function">
    <text evidence="1 11">Catalyzes the 6-electron oxidation of protoporphyrinogen-IX to form protoporphyrin-IX.</text>
</comment>
<evidence type="ECO:0000256" key="8">
    <source>
        <dbReference type="ARBA" id="ARBA00023133"/>
    </source>
</evidence>
<dbReference type="GeneID" id="33559452"/>
<dbReference type="STRING" id="4999.A0A1Y1UR41"/>
<dbReference type="Gene3D" id="3.50.50.60">
    <property type="entry name" value="FAD/NAD(P)-binding domain"/>
    <property type="match status" value="1"/>
</dbReference>
<evidence type="ECO:0000259" key="12">
    <source>
        <dbReference type="Pfam" id="PF01593"/>
    </source>
</evidence>
<dbReference type="PANTHER" id="PTHR42923:SF3">
    <property type="entry name" value="PROTOPORPHYRINOGEN OXIDASE"/>
    <property type="match status" value="1"/>
</dbReference>
<gene>
    <name evidence="13" type="ORF">BD324DRAFT_647382</name>
</gene>
<feature type="domain" description="Amine oxidase" evidence="12">
    <location>
        <begin position="10"/>
        <end position="454"/>
    </location>
</feature>
<comment type="caution">
    <text evidence="13">The sequence shown here is derived from an EMBL/GenBank/DDBJ whole genome shotgun (WGS) entry which is preliminary data.</text>
</comment>
<keyword evidence="5 11" id="KW-0285">Flavoprotein</keyword>
<dbReference type="InterPro" id="IPR036188">
    <property type="entry name" value="FAD/NAD-bd_sf"/>
</dbReference>
<dbReference type="RefSeq" id="XP_021874128.1">
    <property type="nucleotide sequence ID" value="XM_022017643.1"/>
</dbReference>
<dbReference type="PANTHER" id="PTHR42923">
    <property type="entry name" value="PROTOPORPHYRINOGEN OXIDASE"/>
    <property type="match status" value="1"/>
</dbReference>
<evidence type="ECO:0000256" key="1">
    <source>
        <dbReference type="ARBA" id="ARBA00002600"/>
    </source>
</evidence>
<dbReference type="UniPathway" id="UPA00251">
    <property type="reaction ID" value="UER00324"/>
</dbReference>
<evidence type="ECO:0000313" key="13">
    <source>
        <dbReference type="EMBL" id="ORX40449.1"/>
    </source>
</evidence>
<dbReference type="FunCoup" id="A0A1Y1UR41">
    <property type="interactions" value="191"/>
</dbReference>
<evidence type="ECO:0000256" key="10">
    <source>
        <dbReference type="ARBA" id="ARBA00047554"/>
    </source>
</evidence>
<name>A0A1Y1UR41_9TREE</name>
<comment type="similarity">
    <text evidence="3 11">Belongs to the protoporphyrinogen/coproporphyrinogen oxidase family. Protoporphyrinogen oxidase subfamily.</text>
</comment>
<comment type="pathway">
    <text evidence="2 11">Porphyrin-containing compound metabolism; protoporphyrin-IX biosynthesis; protoporphyrin-IX from protoporphyrinogen-IX: step 1/1.</text>
</comment>
<comment type="cofactor">
    <cofactor evidence="11">
        <name>FAD</name>
        <dbReference type="ChEBI" id="CHEBI:57692"/>
    </cofactor>
    <text evidence="11">Binds 1 FAD per subunit.</text>
</comment>
<dbReference type="InterPro" id="IPR004572">
    <property type="entry name" value="Protoporphyrinogen_oxidase"/>
</dbReference>
<evidence type="ECO:0000256" key="9">
    <source>
        <dbReference type="ARBA" id="ARBA00023244"/>
    </source>
</evidence>
<sequence>MHITILGGGLTGLSAAHHISRAVPTAQITLIEASNRFGGWVQSTRQGVVLEGGPRSIRPGRSSAGAIMLKMIRDIGLESSIVPVPRDSPSARNRFFLKDGKLEPVGVRSALTPRTVFSVLTEPLDLFRPARSDESVDSFLTRKFGHSIAALASTGLHGIYAASSSDLSAEAILGSFYKAQSYRSVVLGLLWMKLFPSTASKRTTATAAAHWAQLGPLGKEAATWASYGLQGGLATLTDHLASSLRADLRLNEKVLSLTPGTVRTSRGLITTDHVIACIPPAELAKIASLPHLTVNPSTTVGVVNFVYPAPPSQIHPEAFGYLVPKHDPHGVLGVVFDSTALPGLDDHSVTKLTVMMGGPYWSTYGSSMPPNLVSPALEHLHGVLPALRSLTPTHAIPHLQRDCIPTYLPGHYARMRELGAALQPWHGTLSLAGAGYYGPSVNDCVASAAAIASALANGQHPTGLEWLNA</sequence>
<dbReference type="InParanoid" id="A0A1Y1UR41"/>
<evidence type="ECO:0000256" key="4">
    <source>
        <dbReference type="ARBA" id="ARBA00012867"/>
    </source>
</evidence>